<keyword evidence="4" id="KW-1185">Reference proteome</keyword>
<gene>
    <name evidence="3" type="ORF">A7979_06550</name>
</gene>
<keyword evidence="2" id="KW-0812">Transmembrane</keyword>
<dbReference type="InterPro" id="IPR007060">
    <property type="entry name" value="FtsL/DivIC"/>
</dbReference>
<dbReference type="RefSeq" id="WP_083093184.1">
    <property type="nucleotide sequence ID" value="NZ_LXWF01000043.1"/>
</dbReference>
<dbReference type="Proteomes" id="UP000192359">
    <property type="component" value="Unassembled WGS sequence"/>
</dbReference>
<name>A0A1Y1RLS4_9MICC</name>
<proteinExistence type="predicted"/>
<protein>
    <recommendedName>
        <fullName evidence="5">Septum formation initiator family protein</fullName>
    </recommendedName>
</protein>
<evidence type="ECO:0000256" key="1">
    <source>
        <dbReference type="SAM" id="MobiDB-lite"/>
    </source>
</evidence>
<evidence type="ECO:0000256" key="2">
    <source>
        <dbReference type="SAM" id="Phobius"/>
    </source>
</evidence>
<keyword evidence="2" id="KW-0472">Membrane</keyword>
<dbReference type="AlphaFoldDB" id="A0A1Y1RLS4"/>
<accession>A0A1Y1RLS4</accession>
<dbReference type="OrthoDB" id="5187715at2"/>
<dbReference type="Pfam" id="PF04977">
    <property type="entry name" value="DivIC"/>
    <property type="match status" value="1"/>
</dbReference>
<dbReference type="EMBL" id="LXWF01000043">
    <property type="protein sequence ID" value="ORC15402.1"/>
    <property type="molecule type" value="Genomic_DNA"/>
</dbReference>
<feature type="region of interest" description="Disordered" evidence="1">
    <location>
        <begin position="196"/>
        <end position="241"/>
    </location>
</feature>
<reference evidence="3 4" key="1">
    <citation type="submission" date="2016-05" db="EMBL/GenBank/DDBJ databases">
        <title>Draft genome sequence of a porcine commensal Rothia nasimurium.</title>
        <authorList>
            <person name="Gaiser R.A."/>
            <person name="Van Baarlen P."/>
            <person name="Wells J.M."/>
        </authorList>
    </citation>
    <scope>NUCLEOTIDE SEQUENCE [LARGE SCALE GENOMIC DNA]</scope>
    <source>
        <strain evidence="3 4">PT-32</strain>
    </source>
</reference>
<evidence type="ECO:0000313" key="4">
    <source>
        <dbReference type="Proteomes" id="UP000192359"/>
    </source>
</evidence>
<sequence length="241" mass="25439">MTPSTPGKQQNTPGQHKPNPIAAYFGFGVGKPKPTPVRELKKTAGRRKPKAAARSAESPNKFTPAEQQLDQPVAAHSFSGHFITFAIVLVIVALTVYTPLTSFIRQHNEIKTTQESIAALQAEQDSLNAQISWWQDDNYVKQQARSRLFYVQPGETPYLVVGLDSASGLADGTSAAAKTAPEDAWTTKLWGSLQLAADDTSTSPAASSDPSPAASEPAATAPAETVNPASSGSATPTPSAR</sequence>
<feature type="region of interest" description="Disordered" evidence="1">
    <location>
        <begin position="1"/>
        <end position="66"/>
    </location>
</feature>
<comment type="caution">
    <text evidence="3">The sequence shown here is derived from an EMBL/GenBank/DDBJ whole genome shotgun (WGS) entry which is preliminary data.</text>
</comment>
<organism evidence="3 4">
    <name type="scientific">Rothia nasimurium</name>
    <dbReference type="NCBI Taxonomy" id="85336"/>
    <lineage>
        <taxon>Bacteria</taxon>
        <taxon>Bacillati</taxon>
        <taxon>Actinomycetota</taxon>
        <taxon>Actinomycetes</taxon>
        <taxon>Micrococcales</taxon>
        <taxon>Micrococcaceae</taxon>
        <taxon>Rothia</taxon>
    </lineage>
</organism>
<feature type="compositionally biased region" description="Polar residues" evidence="1">
    <location>
        <begin position="1"/>
        <end position="14"/>
    </location>
</feature>
<feature type="compositionally biased region" description="Polar residues" evidence="1">
    <location>
        <begin position="57"/>
        <end position="66"/>
    </location>
</feature>
<evidence type="ECO:0000313" key="3">
    <source>
        <dbReference type="EMBL" id="ORC15402.1"/>
    </source>
</evidence>
<feature type="transmembrane region" description="Helical" evidence="2">
    <location>
        <begin position="78"/>
        <end position="97"/>
    </location>
</feature>
<evidence type="ECO:0008006" key="5">
    <source>
        <dbReference type="Google" id="ProtNLM"/>
    </source>
</evidence>
<keyword evidence="2" id="KW-1133">Transmembrane helix</keyword>